<dbReference type="EMBL" id="LZKG01000137">
    <property type="protein sequence ID" value="OBI26363.1"/>
    <property type="molecule type" value="Genomic_DNA"/>
</dbReference>
<dbReference type="OrthoDB" id="8222629at2"/>
<evidence type="ECO:0000256" key="5">
    <source>
        <dbReference type="SAM" id="MobiDB-lite"/>
    </source>
</evidence>
<organism evidence="7 8">
    <name type="scientific">Mycolicibacter sinensis (strain JDM601)</name>
    <name type="common">Mycobacterium sinense</name>
    <dbReference type="NCBI Taxonomy" id="875328"/>
    <lineage>
        <taxon>Bacteria</taxon>
        <taxon>Bacillati</taxon>
        <taxon>Actinomycetota</taxon>
        <taxon>Actinomycetes</taxon>
        <taxon>Mycobacteriales</taxon>
        <taxon>Mycobacteriaceae</taxon>
        <taxon>Mycolicibacter</taxon>
    </lineage>
</organism>
<dbReference type="InterPro" id="IPR009057">
    <property type="entry name" value="Homeodomain-like_sf"/>
</dbReference>
<dbReference type="AlphaFoldDB" id="A0A1A2XMH6"/>
<keyword evidence="1" id="KW-0805">Transcription regulation</keyword>
<dbReference type="Gene3D" id="1.10.357.10">
    <property type="entry name" value="Tetracycline Repressor, domain 2"/>
    <property type="match status" value="1"/>
</dbReference>
<dbReference type="PANTHER" id="PTHR30055:SF239">
    <property type="entry name" value="TRANSCRIPTIONAL REGULATORY PROTEIN"/>
    <property type="match status" value="1"/>
</dbReference>
<dbReference type="SUPFAM" id="SSF48498">
    <property type="entry name" value="Tetracyclin repressor-like, C-terminal domain"/>
    <property type="match status" value="1"/>
</dbReference>
<dbReference type="InterPro" id="IPR036271">
    <property type="entry name" value="Tet_transcr_reg_TetR-rel_C_sf"/>
</dbReference>
<keyword evidence="2 4" id="KW-0238">DNA-binding</keyword>
<reference evidence="8" key="1">
    <citation type="submission" date="2016-06" db="EMBL/GenBank/DDBJ databases">
        <authorList>
            <person name="Sutton G."/>
            <person name="Brinkac L."/>
            <person name="Sanka R."/>
            <person name="Adams M."/>
            <person name="Lau E."/>
            <person name="Sam S."/>
            <person name="Sreng N."/>
            <person name="Him V."/>
            <person name="Kerleguer A."/>
            <person name="Cheng S."/>
        </authorList>
    </citation>
    <scope>NUCLEOTIDE SEQUENCE [LARGE SCALE GENOMIC DNA]</scope>
    <source>
        <strain evidence="8">E1876</strain>
    </source>
</reference>
<feature type="compositionally biased region" description="Low complexity" evidence="5">
    <location>
        <begin position="158"/>
        <end position="172"/>
    </location>
</feature>
<feature type="DNA-binding region" description="H-T-H motif" evidence="4">
    <location>
        <begin position="24"/>
        <end position="43"/>
    </location>
</feature>
<sequence length="227" mass="23761">MLREEILAAATRVIDSADSEGEVSLRRIAREAGIAAPSVYAHFEDRDRVLEAVAEASWVQVSEEIADHVQAATDPRERLLIGCRVYVSFAQRHPLRYALMTQDGHAPPAARQALAVVTRGLLACRGQVPGSPCGGSGVGSPSSGLAEPRGSSYGGSSVGSPSSSLAEPPEAGSDPDSDRIAAALSVALHGVAMLHRSDAPNLWLSDFSTDEVIRTLVDAATLLLARA</sequence>
<keyword evidence="3" id="KW-0804">Transcription</keyword>
<dbReference type="PANTHER" id="PTHR30055">
    <property type="entry name" value="HTH-TYPE TRANSCRIPTIONAL REGULATOR RUTR"/>
    <property type="match status" value="1"/>
</dbReference>
<dbReference type="InterPro" id="IPR001647">
    <property type="entry name" value="HTH_TetR"/>
</dbReference>
<evidence type="ECO:0000313" key="8">
    <source>
        <dbReference type="Proteomes" id="UP000093943"/>
    </source>
</evidence>
<evidence type="ECO:0000259" key="6">
    <source>
        <dbReference type="PROSITE" id="PS50977"/>
    </source>
</evidence>
<dbReference type="PROSITE" id="PS50977">
    <property type="entry name" value="HTH_TETR_2"/>
    <property type="match status" value="1"/>
</dbReference>
<dbReference type="Proteomes" id="UP000093943">
    <property type="component" value="Unassembled WGS sequence"/>
</dbReference>
<accession>A0A1A2XMH6</accession>
<gene>
    <name evidence="7" type="ORF">A5710_06895</name>
</gene>
<feature type="compositionally biased region" description="Low complexity" evidence="5">
    <location>
        <begin position="139"/>
        <end position="151"/>
    </location>
</feature>
<evidence type="ECO:0000313" key="7">
    <source>
        <dbReference type="EMBL" id="OBI26363.1"/>
    </source>
</evidence>
<evidence type="ECO:0000256" key="3">
    <source>
        <dbReference type="ARBA" id="ARBA00023163"/>
    </source>
</evidence>
<evidence type="ECO:0000256" key="2">
    <source>
        <dbReference type="ARBA" id="ARBA00023125"/>
    </source>
</evidence>
<dbReference type="GO" id="GO:0003700">
    <property type="term" value="F:DNA-binding transcription factor activity"/>
    <property type="evidence" value="ECO:0007669"/>
    <property type="project" value="TreeGrafter"/>
</dbReference>
<dbReference type="Pfam" id="PF00440">
    <property type="entry name" value="TetR_N"/>
    <property type="match status" value="1"/>
</dbReference>
<comment type="caution">
    <text evidence="7">The sequence shown here is derived from an EMBL/GenBank/DDBJ whole genome shotgun (WGS) entry which is preliminary data.</text>
</comment>
<dbReference type="Pfam" id="PF13305">
    <property type="entry name" value="TetR_C_33"/>
    <property type="match status" value="1"/>
</dbReference>
<dbReference type="InterPro" id="IPR050109">
    <property type="entry name" value="HTH-type_TetR-like_transc_reg"/>
</dbReference>
<dbReference type="SUPFAM" id="SSF46689">
    <property type="entry name" value="Homeodomain-like"/>
    <property type="match status" value="1"/>
</dbReference>
<dbReference type="InterPro" id="IPR025996">
    <property type="entry name" value="MT1864/Rv1816-like_C"/>
</dbReference>
<feature type="region of interest" description="Disordered" evidence="5">
    <location>
        <begin position="132"/>
        <end position="177"/>
    </location>
</feature>
<protein>
    <recommendedName>
        <fullName evidence="6">HTH tetR-type domain-containing protein</fullName>
    </recommendedName>
</protein>
<dbReference type="GO" id="GO:0000976">
    <property type="term" value="F:transcription cis-regulatory region binding"/>
    <property type="evidence" value="ECO:0007669"/>
    <property type="project" value="TreeGrafter"/>
</dbReference>
<dbReference type="Gene3D" id="1.10.10.60">
    <property type="entry name" value="Homeodomain-like"/>
    <property type="match status" value="1"/>
</dbReference>
<proteinExistence type="predicted"/>
<evidence type="ECO:0000256" key="1">
    <source>
        <dbReference type="ARBA" id="ARBA00023015"/>
    </source>
</evidence>
<name>A0A1A2XMH6_MYCSD</name>
<feature type="domain" description="HTH tetR-type" evidence="6">
    <location>
        <begin position="1"/>
        <end position="61"/>
    </location>
</feature>
<evidence type="ECO:0000256" key="4">
    <source>
        <dbReference type="PROSITE-ProRule" id="PRU00335"/>
    </source>
</evidence>